<dbReference type="InterPro" id="IPR002314">
    <property type="entry name" value="aa-tRNA-synt_IIb"/>
</dbReference>
<dbReference type="InterPro" id="IPR004154">
    <property type="entry name" value="Anticodon-bd"/>
</dbReference>
<keyword evidence="9" id="KW-0648">Protein biosynthesis</keyword>
<dbReference type="EMBL" id="JAAAIM010000034">
    <property type="protein sequence ID" value="KAG0297327.1"/>
    <property type="molecule type" value="Genomic_DNA"/>
</dbReference>
<dbReference type="InterPro" id="IPR044140">
    <property type="entry name" value="ProRS_anticodon_short"/>
</dbReference>
<name>A0ABQ7KE02_9FUNG</name>
<evidence type="ECO:0000256" key="4">
    <source>
        <dbReference type="ARBA" id="ARBA00012831"/>
    </source>
</evidence>
<comment type="subcellular location">
    <subcellularLocation>
        <location evidence="1">Cytoplasm</location>
    </subcellularLocation>
</comment>
<keyword evidence="10" id="KW-0030">Aminoacyl-tRNA synthetase</keyword>
<dbReference type="Pfam" id="PF03129">
    <property type="entry name" value="HGTP_anticodon"/>
    <property type="match status" value="1"/>
</dbReference>
<keyword evidence="8" id="KW-0067">ATP-binding</keyword>
<evidence type="ECO:0000256" key="8">
    <source>
        <dbReference type="ARBA" id="ARBA00022840"/>
    </source>
</evidence>
<dbReference type="InterPro" id="IPR050062">
    <property type="entry name" value="Pro-tRNA_synthetase"/>
</dbReference>
<dbReference type="Pfam" id="PF00587">
    <property type="entry name" value="tRNA-synt_2b"/>
    <property type="match status" value="1"/>
</dbReference>
<comment type="caution">
    <text evidence="14">The sequence shown here is derived from an EMBL/GenBank/DDBJ whole genome shotgun (WGS) entry which is preliminary data.</text>
</comment>
<dbReference type="Proteomes" id="UP001194696">
    <property type="component" value="Unassembled WGS sequence"/>
</dbReference>
<evidence type="ECO:0000256" key="11">
    <source>
        <dbReference type="ARBA" id="ARBA00029731"/>
    </source>
</evidence>
<dbReference type="Gene3D" id="3.30.930.10">
    <property type="entry name" value="Bira Bifunctional Protein, Domain 2"/>
    <property type="match status" value="2"/>
</dbReference>
<evidence type="ECO:0000256" key="5">
    <source>
        <dbReference type="ARBA" id="ARBA00022490"/>
    </source>
</evidence>
<keyword evidence="7" id="KW-0547">Nucleotide-binding</keyword>
<dbReference type="PROSITE" id="PS50862">
    <property type="entry name" value="AA_TRNA_LIGASE_II"/>
    <property type="match status" value="1"/>
</dbReference>
<reference evidence="14 15" key="1">
    <citation type="journal article" date="2020" name="Fungal Divers.">
        <title>Resolving the Mortierellaceae phylogeny through synthesis of multi-gene phylogenetics and phylogenomics.</title>
        <authorList>
            <person name="Vandepol N."/>
            <person name="Liber J."/>
            <person name="Desiro A."/>
            <person name="Na H."/>
            <person name="Kennedy M."/>
            <person name="Barry K."/>
            <person name="Grigoriev I.V."/>
            <person name="Miller A.N."/>
            <person name="O'Donnell K."/>
            <person name="Stajich J.E."/>
            <person name="Bonito G."/>
        </authorList>
    </citation>
    <scope>NUCLEOTIDE SEQUENCE [LARGE SCALE GENOMIC DNA]</scope>
    <source>
        <strain evidence="14 15">AD045</strain>
    </source>
</reference>
<proteinExistence type="inferred from homology"/>
<dbReference type="SUPFAM" id="SSF52954">
    <property type="entry name" value="Class II aaRS ABD-related"/>
    <property type="match status" value="1"/>
</dbReference>
<dbReference type="InterPro" id="IPR036621">
    <property type="entry name" value="Anticodon-bd_dom_sf"/>
</dbReference>
<dbReference type="InterPro" id="IPR006195">
    <property type="entry name" value="aa-tRNA-synth_II"/>
</dbReference>
<dbReference type="Gene3D" id="3.40.50.800">
    <property type="entry name" value="Anticodon-binding domain"/>
    <property type="match status" value="1"/>
</dbReference>
<evidence type="ECO:0000313" key="14">
    <source>
        <dbReference type="EMBL" id="KAG0297327.1"/>
    </source>
</evidence>
<dbReference type="InterPro" id="IPR033730">
    <property type="entry name" value="ProRS_core_prok"/>
</dbReference>
<evidence type="ECO:0000256" key="1">
    <source>
        <dbReference type="ARBA" id="ARBA00004496"/>
    </source>
</evidence>
<evidence type="ECO:0000256" key="7">
    <source>
        <dbReference type="ARBA" id="ARBA00022741"/>
    </source>
</evidence>
<evidence type="ECO:0000256" key="9">
    <source>
        <dbReference type="ARBA" id="ARBA00022917"/>
    </source>
</evidence>
<dbReference type="PANTHER" id="PTHR42753:SF2">
    <property type="entry name" value="PROLINE--TRNA LIGASE"/>
    <property type="match status" value="1"/>
</dbReference>
<organism evidence="14 15">
    <name type="scientific">Linnemannia gamsii</name>
    <dbReference type="NCBI Taxonomy" id="64522"/>
    <lineage>
        <taxon>Eukaryota</taxon>
        <taxon>Fungi</taxon>
        <taxon>Fungi incertae sedis</taxon>
        <taxon>Mucoromycota</taxon>
        <taxon>Mortierellomycotina</taxon>
        <taxon>Mortierellomycetes</taxon>
        <taxon>Mortierellales</taxon>
        <taxon>Mortierellaceae</taxon>
        <taxon>Linnemannia</taxon>
    </lineage>
</organism>
<gene>
    <name evidence="14" type="ORF">BGZ96_006891</name>
</gene>
<evidence type="ECO:0000256" key="3">
    <source>
        <dbReference type="ARBA" id="ARBA00011738"/>
    </source>
</evidence>
<evidence type="ECO:0000256" key="6">
    <source>
        <dbReference type="ARBA" id="ARBA00022598"/>
    </source>
</evidence>
<keyword evidence="5" id="KW-0963">Cytoplasm</keyword>
<keyword evidence="15" id="KW-1185">Reference proteome</keyword>
<dbReference type="InterPro" id="IPR045864">
    <property type="entry name" value="aa-tRNA-synth_II/BPL/LPL"/>
</dbReference>
<comment type="catalytic activity">
    <reaction evidence="12">
        <text>tRNA(Pro) + L-proline + ATP = L-prolyl-tRNA(Pro) + AMP + diphosphate</text>
        <dbReference type="Rhea" id="RHEA:14305"/>
        <dbReference type="Rhea" id="RHEA-COMP:9700"/>
        <dbReference type="Rhea" id="RHEA-COMP:9702"/>
        <dbReference type="ChEBI" id="CHEBI:30616"/>
        <dbReference type="ChEBI" id="CHEBI:33019"/>
        <dbReference type="ChEBI" id="CHEBI:60039"/>
        <dbReference type="ChEBI" id="CHEBI:78442"/>
        <dbReference type="ChEBI" id="CHEBI:78532"/>
        <dbReference type="ChEBI" id="CHEBI:456215"/>
        <dbReference type="EC" id="6.1.1.15"/>
    </reaction>
</comment>
<comment type="similarity">
    <text evidence="2">Belongs to the class-II aminoacyl-tRNA synthetase family.</text>
</comment>
<comment type="subunit">
    <text evidence="3">Homodimer.</text>
</comment>
<evidence type="ECO:0000259" key="13">
    <source>
        <dbReference type="PROSITE" id="PS50862"/>
    </source>
</evidence>
<dbReference type="CDD" id="cd00779">
    <property type="entry name" value="ProRS_core_prok"/>
    <property type="match status" value="1"/>
</dbReference>
<feature type="domain" description="Aminoacyl-transfer RNA synthetases class-II family profile" evidence="13">
    <location>
        <begin position="68"/>
        <end position="516"/>
    </location>
</feature>
<dbReference type="InterPro" id="IPR004500">
    <property type="entry name" value="Pro-tRNA-synth_IIa_bac-type"/>
</dbReference>
<evidence type="ECO:0000313" key="15">
    <source>
        <dbReference type="Proteomes" id="UP001194696"/>
    </source>
</evidence>
<dbReference type="PANTHER" id="PTHR42753">
    <property type="entry name" value="MITOCHONDRIAL RIBOSOME PROTEIN L39/PROLYL-TRNA LIGASE FAMILY MEMBER"/>
    <property type="match status" value="1"/>
</dbReference>
<sequence length="624" mass="69631">MFMQTGLTLRALSTTTSTGLRTSARYTSTFRHRVSKTLVPTSKQKFVHVAGQEMVPSQQLLLRSGMMRQSSSGIYSILPYGQRILNKIEAIIDDELENIGCQKLSLPNLLTSDNWKKTGRWETAGQEIFKLKDRRGSDFLLAPTHEEEVTSLIAKEVQSYRQLPIRVYQVGRKFRDEMRARSGLLRGKEFVMKDLYTFDVTEQEAYKTYDEVVLAYRRIMKRLGVPYAVAEADTGNIGGSHSHEFHILSRVGEDSLLSCGSCGYTSNEERAIGIIPSTPSKTATKFRNSEEVPKWIESLDVVPRSAIRVNPKFQFGILKTPAADGSKDERCALVAVATSGDRDVNEIKVSKALGNVGLAGSIQDIKTLLGESKVTDLMLCVDQSLYPGQEPPRPKDVSLERSSLPEGLSSLVGHSNKKKSLRVVYGDYHNCKPGDGCPHCQKTKEAIVPMEVSRAIEVGHTFMLGTKYSVPLNAMFVAENGQEEEPMQMGCYGLGITRLMASIVEASHDHKGIVWPESVAPYRVVIVTSEDEGCVEVAENVYDVVQKALNAKSDVILDDRTETTLGFKMKDAELIGYPWMVVVGKGFLRTGNIEVQHRKTGEKWSLEWPKIEGFFQERRLLDQE</sequence>
<dbReference type="InterPro" id="IPR002316">
    <property type="entry name" value="Pro-tRNA-ligase_IIa"/>
</dbReference>
<dbReference type="PRINTS" id="PR01046">
    <property type="entry name" value="TRNASYNTHPRO"/>
</dbReference>
<dbReference type="SUPFAM" id="SSF55681">
    <property type="entry name" value="Class II aaRS and biotin synthetases"/>
    <property type="match status" value="1"/>
</dbReference>
<protein>
    <recommendedName>
        <fullName evidence="4">proline--tRNA ligase</fullName>
        <ecNumber evidence="4">6.1.1.15</ecNumber>
    </recommendedName>
    <alternativeName>
        <fullName evidence="11">Prolyl-tRNA synthetase</fullName>
    </alternativeName>
</protein>
<evidence type="ECO:0000256" key="2">
    <source>
        <dbReference type="ARBA" id="ARBA00008226"/>
    </source>
</evidence>
<dbReference type="CDD" id="cd00861">
    <property type="entry name" value="ProRS_anticodon_short"/>
    <property type="match status" value="1"/>
</dbReference>
<keyword evidence="6" id="KW-0436">Ligase</keyword>
<evidence type="ECO:0000256" key="10">
    <source>
        <dbReference type="ARBA" id="ARBA00023146"/>
    </source>
</evidence>
<dbReference type="EC" id="6.1.1.15" evidence="4"/>
<accession>A0ABQ7KE02</accession>
<evidence type="ECO:0000256" key="12">
    <source>
        <dbReference type="ARBA" id="ARBA00047671"/>
    </source>
</evidence>
<dbReference type="NCBIfam" id="TIGR00409">
    <property type="entry name" value="proS_fam_II"/>
    <property type="match status" value="1"/>
</dbReference>